<dbReference type="EC" id="5.4.99.-" evidence="5"/>
<evidence type="ECO:0000313" key="7">
    <source>
        <dbReference type="EMBL" id="EEJ72449.1"/>
    </source>
</evidence>
<dbReference type="GO" id="GO:0003723">
    <property type="term" value="F:RNA binding"/>
    <property type="evidence" value="ECO:0007669"/>
    <property type="project" value="UniProtKB-KW"/>
</dbReference>
<comment type="caution">
    <text evidence="7">The sequence shown here is derived from an EMBL/GenBank/DDBJ whole genome shotgun (WGS) entry which is preliminary data.</text>
</comment>
<dbReference type="PANTHER" id="PTHR21600:SF35">
    <property type="entry name" value="PSEUDOURIDINE SYNTHASE"/>
    <property type="match status" value="1"/>
</dbReference>
<evidence type="ECO:0000256" key="3">
    <source>
        <dbReference type="PIRSR" id="PIRSR606225-1"/>
    </source>
</evidence>
<dbReference type="NCBIfam" id="TIGR00005">
    <property type="entry name" value="rluA_subfam"/>
    <property type="match status" value="1"/>
</dbReference>
<proteinExistence type="inferred from homology"/>
<dbReference type="PANTHER" id="PTHR21600">
    <property type="entry name" value="MITOCHONDRIAL RNA PSEUDOURIDINE SYNTHASE"/>
    <property type="match status" value="1"/>
</dbReference>
<feature type="active site" evidence="3">
    <location>
        <position position="145"/>
    </location>
</feature>
<dbReference type="eggNOG" id="COG0564">
    <property type="taxonomic scope" value="Bacteria"/>
</dbReference>
<evidence type="ECO:0000256" key="4">
    <source>
        <dbReference type="PROSITE-ProRule" id="PRU00182"/>
    </source>
</evidence>
<dbReference type="InterPro" id="IPR020103">
    <property type="entry name" value="PsdUridine_synth_cat_dom_sf"/>
</dbReference>
<dbReference type="GO" id="GO:0140098">
    <property type="term" value="F:catalytic activity, acting on RNA"/>
    <property type="evidence" value="ECO:0007669"/>
    <property type="project" value="UniProtKB-ARBA"/>
</dbReference>
<dbReference type="STRING" id="525365.HMPREF0548_0685"/>
<keyword evidence="5 7" id="KW-0413">Isomerase</keyword>
<keyword evidence="8" id="KW-1185">Reference proteome</keyword>
<dbReference type="InterPro" id="IPR006225">
    <property type="entry name" value="PsdUridine_synth_RluC/D"/>
</dbReference>
<sequence length="310" mass="35430">MHLLEKQKIMTSLFKLIVQERDPKKLGSFLLKNGFSHQALIKARYHHGMILVNHKRRYLSFRLRTGDEVIFISGEEKKNEFLKPSSNPVKPVLETKNYIVLDKPAGVLSIPSRYEDNDAIVNRLMGYFAKKNMSNLKPHVITRLDRDTSGLVLVGKNAIAHARFSKIGKEKFVKKYHAIVHGNFSEDKLTGVIDAPIGKKGSGVKRAVVEGGKKAQTKYRVLKQVSGASLVELRLLTGRTHQIRVHMAYLGHPLYGDHLYGIEDDFSRQALNCFYLSFPDPFDNEKIKEISIEEPTDMNELWQKMINKKF</sequence>
<dbReference type="CDD" id="cd02869">
    <property type="entry name" value="PseudoU_synth_RluA_like"/>
    <property type="match status" value="1"/>
</dbReference>
<evidence type="ECO:0000256" key="2">
    <source>
        <dbReference type="ARBA" id="ARBA00010876"/>
    </source>
</evidence>
<dbReference type="PROSITE" id="PS01129">
    <property type="entry name" value="PSI_RLU"/>
    <property type="match status" value="1"/>
</dbReference>
<evidence type="ECO:0000256" key="5">
    <source>
        <dbReference type="RuleBase" id="RU362028"/>
    </source>
</evidence>
<dbReference type="InterPro" id="IPR006145">
    <property type="entry name" value="PsdUridine_synth_RsuA/RluA"/>
</dbReference>
<dbReference type="Gene3D" id="3.30.2350.10">
    <property type="entry name" value="Pseudouridine synthase"/>
    <property type="match status" value="1"/>
</dbReference>
<dbReference type="EMBL" id="ACGU01000036">
    <property type="protein sequence ID" value="EEJ72449.1"/>
    <property type="molecule type" value="Genomic_DNA"/>
</dbReference>
<comment type="function">
    <text evidence="5">Responsible for synthesis of pseudouridine from uracil.</text>
</comment>
<gene>
    <name evidence="7" type="ORF">HMPREF0548_0685</name>
</gene>
<comment type="catalytic activity">
    <reaction evidence="1 5">
        <text>a uridine in RNA = a pseudouridine in RNA</text>
        <dbReference type="Rhea" id="RHEA:48348"/>
        <dbReference type="Rhea" id="RHEA-COMP:12068"/>
        <dbReference type="Rhea" id="RHEA-COMP:12069"/>
        <dbReference type="ChEBI" id="CHEBI:65314"/>
        <dbReference type="ChEBI" id="CHEBI:65315"/>
    </reaction>
</comment>
<dbReference type="AlphaFoldDB" id="C2ELY9"/>
<accession>C2ELY9</accession>
<evidence type="ECO:0000256" key="1">
    <source>
        <dbReference type="ARBA" id="ARBA00000073"/>
    </source>
</evidence>
<reference evidence="7 8" key="1">
    <citation type="submission" date="2009-01" db="EMBL/GenBank/DDBJ databases">
        <authorList>
            <person name="Qin X."/>
            <person name="Bachman B."/>
            <person name="Battles P."/>
            <person name="Bell A."/>
            <person name="Bess C."/>
            <person name="Bickham C."/>
            <person name="Chaboub L."/>
            <person name="Chen D."/>
            <person name="Coyle M."/>
            <person name="Deiros D.R."/>
            <person name="Dinh H."/>
            <person name="Forbes L."/>
            <person name="Fowler G."/>
            <person name="Francisco L."/>
            <person name="Fu Q."/>
            <person name="Gubbala S."/>
            <person name="Hale W."/>
            <person name="Han Y."/>
            <person name="Hemphill L."/>
            <person name="Highlander S.K."/>
            <person name="Hirani K."/>
            <person name="Hogues M."/>
            <person name="Jackson L."/>
            <person name="Jakkamsetti A."/>
            <person name="Javaid M."/>
            <person name="Jiang H."/>
            <person name="Korchina V."/>
            <person name="Kovar C."/>
            <person name="Lara F."/>
            <person name="Lee S."/>
            <person name="Mata R."/>
            <person name="Mathew T."/>
            <person name="Moen C."/>
            <person name="Morales K."/>
            <person name="Munidasa M."/>
            <person name="Nazareth L."/>
            <person name="Ngo R."/>
            <person name="Nguyen L."/>
            <person name="Okwuonu G."/>
            <person name="Ongeri F."/>
            <person name="Patil S."/>
            <person name="Petrosino J."/>
            <person name="Pham C."/>
            <person name="Pham P."/>
            <person name="Pu L.-L."/>
            <person name="Puazo M."/>
            <person name="Raj R."/>
            <person name="Reid J."/>
            <person name="Rouhana J."/>
            <person name="Saada N."/>
            <person name="Shang Y."/>
            <person name="Simmons D."/>
            <person name="Thornton R."/>
            <person name="Warren J."/>
            <person name="Weissenberger G."/>
            <person name="Zhang J."/>
            <person name="Zhang L."/>
            <person name="Zhou C."/>
            <person name="Zhu D."/>
            <person name="Muzny D."/>
            <person name="Worley K."/>
            <person name="Gibbs R."/>
        </authorList>
    </citation>
    <scope>NUCLEOTIDE SEQUENCE [LARGE SCALE GENOMIC DNA]</scope>
    <source>
        <strain evidence="7 8">DSM 16047</strain>
    </source>
</reference>
<keyword evidence="4" id="KW-0694">RNA-binding</keyword>
<dbReference type="InterPro" id="IPR050188">
    <property type="entry name" value="RluA_PseudoU_synthase"/>
</dbReference>
<dbReference type="GO" id="GO:0009982">
    <property type="term" value="F:pseudouridine synthase activity"/>
    <property type="evidence" value="ECO:0007669"/>
    <property type="project" value="InterPro"/>
</dbReference>
<dbReference type="InterPro" id="IPR006224">
    <property type="entry name" value="PsdUridine_synth_RluA-like_CS"/>
</dbReference>
<evidence type="ECO:0000259" key="6">
    <source>
        <dbReference type="Pfam" id="PF00849"/>
    </source>
</evidence>
<dbReference type="HOGENOM" id="CLU_016902_8_2_9"/>
<dbReference type="Pfam" id="PF00849">
    <property type="entry name" value="PseudoU_synth_2"/>
    <property type="match status" value="1"/>
</dbReference>
<evidence type="ECO:0000313" key="8">
    <source>
        <dbReference type="Proteomes" id="UP000005583"/>
    </source>
</evidence>
<comment type="similarity">
    <text evidence="2 5">Belongs to the pseudouridine synthase RluA family.</text>
</comment>
<name>C2ELY9_9LACO</name>
<feature type="domain" description="Pseudouridine synthase RsuA/RluA-like" evidence="6">
    <location>
        <begin position="97"/>
        <end position="248"/>
    </location>
</feature>
<organism evidence="7 8">
    <name type="scientific">Lactobacillus ultunensis DSM 16047</name>
    <dbReference type="NCBI Taxonomy" id="525365"/>
    <lineage>
        <taxon>Bacteria</taxon>
        <taxon>Bacillati</taxon>
        <taxon>Bacillota</taxon>
        <taxon>Bacilli</taxon>
        <taxon>Lactobacillales</taxon>
        <taxon>Lactobacillaceae</taxon>
        <taxon>Lactobacillus</taxon>
    </lineage>
</organism>
<dbReference type="Proteomes" id="UP000005583">
    <property type="component" value="Unassembled WGS sequence"/>
</dbReference>
<dbReference type="GO" id="GO:0000455">
    <property type="term" value="P:enzyme-directed rRNA pseudouridine synthesis"/>
    <property type="evidence" value="ECO:0007669"/>
    <property type="project" value="TreeGrafter"/>
</dbReference>
<dbReference type="PROSITE" id="PS50889">
    <property type="entry name" value="S4"/>
    <property type="match status" value="1"/>
</dbReference>
<dbReference type="SUPFAM" id="SSF55120">
    <property type="entry name" value="Pseudouridine synthase"/>
    <property type="match status" value="1"/>
</dbReference>
<protein>
    <recommendedName>
        <fullName evidence="5">Pseudouridine synthase</fullName>
        <ecNumber evidence="5">5.4.99.-</ecNumber>
    </recommendedName>
</protein>